<keyword evidence="2" id="KW-0597">Phosphoprotein</keyword>
<dbReference type="SUPFAM" id="SSF52172">
    <property type="entry name" value="CheY-like"/>
    <property type="match status" value="1"/>
</dbReference>
<dbReference type="CDD" id="cd17535">
    <property type="entry name" value="REC_NarL-like"/>
    <property type="match status" value="1"/>
</dbReference>
<keyword evidence="1" id="KW-0238">DNA-binding</keyword>
<name>A0ABT8SE64_9BURK</name>
<dbReference type="Proteomes" id="UP001169027">
    <property type="component" value="Unassembled WGS sequence"/>
</dbReference>
<dbReference type="InterPro" id="IPR011006">
    <property type="entry name" value="CheY-like_superfamily"/>
</dbReference>
<gene>
    <name evidence="4" type="ORF">Q2T77_33640</name>
</gene>
<dbReference type="InterPro" id="IPR001789">
    <property type="entry name" value="Sig_transdc_resp-reg_receiver"/>
</dbReference>
<evidence type="ECO:0000256" key="2">
    <source>
        <dbReference type="PROSITE-ProRule" id="PRU00169"/>
    </source>
</evidence>
<dbReference type="Pfam" id="PF00072">
    <property type="entry name" value="Response_reg"/>
    <property type="match status" value="1"/>
</dbReference>
<evidence type="ECO:0000313" key="5">
    <source>
        <dbReference type="Proteomes" id="UP001169027"/>
    </source>
</evidence>
<dbReference type="InterPro" id="IPR039420">
    <property type="entry name" value="WalR-like"/>
</dbReference>
<protein>
    <submittedName>
        <fullName evidence="4">Response regulator</fullName>
    </submittedName>
</protein>
<dbReference type="RefSeq" id="WP_301815523.1">
    <property type="nucleotide sequence ID" value="NZ_JAUJZH010000037.1"/>
</dbReference>
<dbReference type="Gene3D" id="3.40.50.2300">
    <property type="match status" value="1"/>
</dbReference>
<evidence type="ECO:0000256" key="1">
    <source>
        <dbReference type="ARBA" id="ARBA00023125"/>
    </source>
</evidence>
<dbReference type="EMBL" id="JAUKVY010000037">
    <property type="protein sequence ID" value="MDO1537222.1"/>
    <property type="molecule type" value="Genomic_DNA"/>
</dbReference>
<dbReference type="SMART" id="SM00448">
    <property type="entry name" value="REC"/>
    <property type="match status" value="1"/>
</dbReference>
<dbReference type="PROSITE" id="PS50110">
    <property type="entry name" value="RESPONSE_REGULATORY"/>
    <property type="match status" value="1"/>
</dbReference>
<organism evidence="4 5">
    <name type="scientific">Variovorax ginsengisoli</name>
    <dbReference type="NCBI Taxonomy" id="363844"/>
    <lineage>
        <taxon>Bacteria</taxon>
        <taxon>Pseudomonadati</taxon>
        <taxon>Pseudomonadota</taxon>
        <taxon>Betaproteobacteria</taxon>
        <taxon>Burkholderiales</taxon>
        <taxon>Comamonadaceae</taxon>
        <taxon>Variovorax</taxon>
    </lineage>
</organism>
<sequence>MPLHTLLIEDSETIRENLIPTLAELADAQVIAVAEGASEAIDALNRYGDEWDLVIVDLFLKEGSGLSVLRAGQNRSPHQHMLVLTNYPTAEIRRRCMDLGADGVYDKSTELEAFFDRCQSYRP</sequence>
<proteinExistence type="predicted"/>
<dbReference type="PANTHER" id="PTHR43214:SF43">
    <property type="entry name" value="TWO-COMPONENT RESPONSE REGULATOR"/>
    <property type="match status" value="1"/>
</dbReference>
<dbReference type="PANTHER" id="PTHR43214">
    <property type="entry name" value="TWO-COMPONENT RESPONSE REGULATOR"/>
    <property type="match status" value="1"/>
</dbReference>
<accession>A0ABT8SE64</accession>
<keyword evidence="5" id="KW-1185">Reference proteome</keyword>
<dbReference type="InterPro" id="IPR058245">
    <property type="entry name" value="NreC/VraR/RcsB-like_REC"/>
</dbReference>
<evidence type="ECO:0000259" key="3">
    <source>
        <dbReference type="PROSITE" id="PS50110"/>
    </source>
</evidence>
<feature type="domain" description="Response regulatory" evidence="3">
    <location>
        <begin position="4"/>
        <end position="122"/>
    </location>
</feature>
<feature type="modified residue" description="4-aspartylphosphate" evidence="2">
    <location>
        <position position="57"/>
    </location>
</feature>
<reference evidence="4" key="1">
    <citation type="submission" date="2023-06" db="EMBL/GenBank/DDBJ databases">
        <authorList>
            <person name="Jiang Y."/>
            <person name="Liu Q."/>
        </authorList>
    </citation>
    <scope>NUCLEOTIDE SEQUENCE</scope>
    <source>
        <strain evidence="4">CGMCC 1.12090</strain>
    </source>
</reference>
<evidence type="ECO:0000313" key="4">
    <source>
        <dbReference type="EMBL" id="MDO1537222.1"/>
    </source>
</evidence>
<comment type="caution">
    <text evidence="4">The sequence shown here is derived from an EMBL/GenBank/DDBJ whole genome shotgun (WGS) entry which is preliminary data.</text>
</comment>